<name>A0ABS3TX87_9PSED</name>
<accession>A0ABS3TX87</accession>
<dbReference type="SUPFAM" id="SSF55729">
    <property type="entry name" value="Acyl-CoA N-acyltransferases (Nat)"/>
    <property type="match status" value="1"/>
</dbReference>
<dbReference type="Gene3D" id="3.40.630.30">
    <property type="match status" value="1"/>
</dbReference>
<dbReference type="InterPro" id="IPR000182">
    <property type="entry name" value="GNAT_dom"/>
</dbReference>
<organism evidence="2 3">
    <name type="scientific">Pseudomonas schmalbachii</name>
    <dbReference type="NCBI Taxonomy" id="2816993"/>
    <lineage>
        <taxon>Bacteria</taxon>
        <taxon>Pseudomonadati</taxon>
        <taxon>Pseudomonadota</taxon>
        <taxon>Gammaproteobacteria</taxon>
        <taxon>Pseudomonadales</taxon>
        <taxon>Pseudomonadaceae</taxon>
        <taxon>Pseudomonas</taxon>
    </lineage>
</organism>
<dbReference type="Proteomes" id="UP000669060">
    <property type="component" value="Unassembled WGS sequence"/>
</dbReference>
<feature type="domain" description="N-acetyltransferase" evidence="1">
    <location>
        <begin position="10"/>
        <end position="140"/>
    </location>
</feature>
<evidence type="ECO:0000259" key="1">
    <source>
        <dbReference type="PROSITE" id="PS51186"/>
    </source>
</evidence>
<comment type="caution">
    <text evidence="2">The sequence shown here is derived from an EMBL/GenBank/DDBJ whole genome shotgun (WGS) entry which is preliminary data.</text>
</comment>
<dbReference type="Pfam" id="PF00583">
    <property type="entry name" value="Acetyltransf_1"/>
    <property type="match status" value="1"/>
</dbReference>
<evidence type="ECO:0000313" key="3">
    <source>
        <dbReference type="Proteomes" id="UP000669060"/>
    </source>
</evidence>
<protein>
    <submittedName>
        <fullName evidence="2">GNAT family N-acetyltransferase</fullName>
    </submittedName>
</protein>
<dbReference type="PROSITE" id="PS51186">
    <property type="entry name" value="GNAT"/>
    <property type="match status" value="1"/>
</dbReference>
<dbReference type="InterPro" id="IPR016181">
    <property type="entry name" value="Acyl_CoA_acyltransferase"/>
</dbReference>
<evidence type="ECO:0000313" key="2">
    <source>
        <dbReference type="EMBL" id="MBO3278268.1"/>
    </source>
</evidence>
<reference evidence="2 3" key="1">
    <citation type="submission" date="2020-12" db="EMBL/GenBank/DDBJ databases">
        <title>Pseudomonas schmalbachii sp. nov. isolated from millipede gut.</title>
        <authorList>
            <person name="Shelomi M."/>
        </authorList>
    </citation>
    <scope>NUCLEOTIDE SEQUENCE [LARGE SCALE GENOMIC DNA]</scope>
    <source>
        <strain evidence="2 3">Milli4</strain>
    </source>
</reference>
<dbReference type="EMBL" id="JAELYA010000013">
    <property type="protein sequence ID" value="MBO3278268.1"/>
    <property type="molecule type" value="Genomic_DNA"/>
</dbReference>
<dbReference type="RefSeq" id="WP_208316767.1">
    <property type="nucleotide sequence ID" value="NZ_JAELYA010000013.1"/>
</dbReference>
<proteinExistence type="predicted"/>
<dbReference type="CDD" id="cd04301">
    <property type="entry name" value="NAT_SF"/>
    <property type="match status" value="1"/>
</dbReference>
<gene>
    <name evidence="2" type="ORF">JFY56_23870</name>
</gene>
<sequence length="140" mass="15567">MSENNVCRIIECPALTMDLCKELGAIYTSVGWGQEQDYGDEKVKNIFLGSSYCLIARRDGKTVGLLRALSDGHLTTWLAEIVVAPEHQGRGIGDSMLRKFLDKYSHTAIYIDALAGTESFFARHGVNARQKLIACSRREL</sequence>
<keyword evidence="3" id="KW-1185">Reference proteome</keyword>